<dbReference type="Proteomes" id="UP000375525">
    <property type="component" value="Unassembled WGS sequence"/>
</dbReference>
<organism evidence="1 2">
    <name type="scientific">Pseudomonas fluorescens</name>
    <dbReference type="NCBI Taxonomy" id="294"/>
    <lineage>
        <taxon>Bacteria</taxon>
        <taxon>Pseudomonadati</taxon>
        <taxon>Pseudomonadota</taxon>
        <taxon>Gammaproteobacteria</taxon>
        <taxon>Pseudomonadales</taxon>
        <taxon>Pseudomonadaceae</taxon>
        <taxon>Pseudomonas</taxon>
    </lineage>
</organism>
<accession>A0A5E7I093</accession>
<dbReference type="EMBL" id="CABVIH010000004">
    <property type="protein sequence ID" value="VVO65523.1"/>
    <property type="molecule type" value="Genomic_DNA"/>
</dbReference>
<evidence type="ECO:0000313" key="1">
    <source>
        <dbReference type="EMBL" id="VVO65523.1"/>
    </source>
</evidence>
<proteinExistence type="predicted"/>
<evidence type="ECO:0000313" key="2">
    <source>
        <dbReference type="Proteomes" id="UP000375525"/>
    </source>
</evidence>
<gene>
    <name evidence="1" type="ORF">PS880_01032</name>
</gene>
<sequence>MPPVTLCVTFEEDAERPGLHSHAERGSDQRTLDACMDMSIPDSAGFSPSGILRIVFLFPPRAPIMVAFFAQ</sequence>
<protein>
    <submittedName>
        <fullName evidence="1">Uncharacterized protein</fullName>
    </submittedName>
</protein>
<dbReference type="AlphaFoldDB" id="A0A5E7I093"/>
<name>A0A5E7I093_PSEFL</name>
<reference evidence="1 2" key="1">
    <citation type="submission" date="2019-09" db="EMBL/GenBank/DDBJ databases">
        <authorList>
            <person name="Chandra G."/>
            <person name="Truman W A."/>
        </authorList>
    </citation>
    <scope>NUCLEOTIDE SEQUENCE [LARGE SCALE GENOMIC DNA]</scope>
    <source>
        <strain evidence="1">PS880</strain>
    </source>
</reference>